<keyword evidence="1" id="KW-0472">Membrane</keyword>
<dbReference type="Proteomes" id="UP000469949">
    <property type="component" value="Unassembled WGS sequence"/>
</dbReference>
<proteinExistence type="predicted"/>
<comment type="caution">
    <text evidence="2">The sequence shown here is derived from an EMBL/GenBank/DDBJ whole genome shotgun (WGS) entry which is preliminary data.</text>
</comment>
<evidence type="ECO:0000256" key="1">
    <source>
        <dbReference type="SAM" id="Phobius"/>
    </source>
</evidence>
<evidence type="ECO:0000313" key="2">
    <source>
        <dbReference type="EMBL" id="KAB7782129.1"/>
    </source>
</evidence>
<protein>
    <submittedName>
        <fullName evidence="2">Uncharacterized protein</fullName>
    </submittedName>
</protein>
<dbReference type="AlphaFoldDB" id="A0A833N1Q8"/>
<reference evidence="2 3" key="1">
    <citation type="submission" date="2019-10" db="EMBL/GenBank/DDBJ databases">
        <title>Draft Genome Sequence of the Caffeine Degrading Methylotroph Methylorubrum populi PINKEL.</title>
        <authorList>
            <person name="Dawson S.C."/>
            <person name="Zhang X."/>
            <person name="Wright M.E."/>
            <person name="Sharma G."/>
            <person name="Langner J.T."/>
            <person name="Ditty J.L."/>
            <person name="Subuyuj G.A."/>
        </authorList>
    </citation>
    <scope>NUCLEOTIDE SEQUENCE [LARGE SCALE GENOMIC DNA]</scope>
    <source>
        <strain evidence="2 3">Pinkel</strain>
    </source>
</reference>
<keyword evidence="1" id="KW-1133">Transmembrane helix</keyword>
<sequence>MIAFLESLPALQALAALGFGAPVTALGLAFFVYDAGRLVRLVVTGRL</sequence>
<dbReference type="EMBL" id="WEKV01000020">
    <property type="protein sequence ID" value="KAB7782129.1"/>
    <property type="molecule type" value="Genomic_DNA"/>
</dbReference>
<accession>A0A833N1Q8</accession>
<feature type="transmembrane region" description="Helical" evidence="1">
    <location>
        <begin position="12"/>
        <end position="33"/>
    </location>
</feature>
<dbReference type="RefSeq" id="WP_193316518.1">
    <property type="nucleotide sequence ID" value="NZ_WEKV01000020.1"/>
</dbReference>
<evidence type="ECO:0000313" key="3">
    <source>
        <dbReference type="Proteomes" id="UP000469949"/>
    </source>
</evidence>
<keyword evidence="1" id="KW-0812">Transmembrane</keyword>
<gene>
    <name evidence="2" type="ORF">F8B43_4884</name>
</gene>
<organism evidence="2 3">
    <name type="scientific">Methylorubrum populi</name>
    <dbReference type="NCBI Taxonomy" id="223967"/>
    <lineage>
        <taxon>Bacteria</taxon>
        <taxon>Pseudomonadati</taxon>
        <taxon>Pseudomonadota</taxon>
        <taxon>Alphaproteobacteria</taxon>
        <taxon>Hyphomicrobiales</taxon>
        <taxon>Methylobacteriaceae</taxon>
        <taxon>Methylorubrum</taxon>
    </lineage>
</organism>
<name>A0A833N1Q8_9HYPH</name>